<dbReference type="PROSITE" id="PS50404">
    <property type="entry name" value="GST_NTER"/>
    <property type="match status" value="1"/>
</dbReference>
<evidence type="ECO:0000313" key="3">
    <source>
        <dbReference type="EMBL" id="PHX56162.1"/>
    </source>
</evidence>
<dbReference type="InterPro" id="IPR036282">
    <property type="entry name" value="Glutathione-S-Trfase_C_sf"/>
</dbReference>
<protein>
    <submittedName>
        <fullName evidence="3">Glutathione S-transferase</fullName>
    </submittedName>
</protein>
<accession>A0A2G4F329</accession>
<evidence type="ECO:0000259" key="1">
    <source>
        <dbReference type="PROSITE" id="PS50404"/>
    </source>
</evidence>
<proteinExistence type="predicted"/>
<sequence>MIVPTEGISNYPILYSFRRCPYAMRARLAVVASGIVCELREVVLRDKPPEMLDVSPKGTVPVLVDRDGRVFDESIDIMFWALEQHDPEKWLIPEQGCVAEMLELVDKCDRGFKYHLDRYKYPNRYEDTEAIVHRTEGYLYLEILNSRLRETRYLFGNRVALADMAIAPFVRQFAHTDIEWFNQQQLPHLQAWLSGFLHSEIYNQIMQKYPKWESGNECVVFP</sequence>
<dbReference type="AlphaFoldDB" id="A0A2G4F329"/>
<dbReference type="Pfam" id="PF00043">
    <property type="entry name" value="GST_C"/>
    <property type="match status" value="1"/>
</dbReference>
<dbReference type="Gene3D" id="1.20.1050.10">
    <property type="match status" value="1"/>
</dbReference>
<dbReference type="InterPro" id="IPR050983">
    <property type="entry name" value="GST_Omega/HSP26"/>
</dbReference>
<dbReference type="EMBL" id="NXIB02000029">
    <property type="protein sequence ID" value="PHX56162.1"/>
    <property type="molecule type" value="Genomic_DNA"/>
</dbReference>
<dbReference type="Pfam" id="PF13417">
    <property type="entry name" value="GST_N_3"/>
    <property type="match status" value="1"/>
</dbReference>
<dbReference type="InterPro" id="IPR004045">
    <property type="entry name" value="Glutathione_S-Trfase_N"/>
</dbReference>
<dbReference type="PANTHER" id="PTHR43968">
    <property type="match status" value="1"/>
</dbReference>
<comment type="caution">
    <text evidence="3">The sequence shown here is derived from an EMBL/GenBank/DDBJ whole genome shotgun (WGS) entry which is preliminary data.</text>
</comment>
<reference evidence="3" key="1">
    <citation type="submission" date="2017-10" db="EMBL/GenBank/DDBJ databases">
        <title>Draft genome sequence of the planktic cyanobacteria Tychonema bourrellyi isolated from alpine lentic freshwater.</title>
        <authorList>
            <person name="Tett A."/>
            <person name="Armanini F."/>
            <person name="Asnicar F."/>
            <person name="Boscaini A."/>
            <person name="Pasolli E."/>
            <person name="Zolfo M."/>
            <person name="Donati C."/>
            <person name="Salmaso N."/>
            <person name="Segata N."/>
        </authorList>
    </citation>
    <scope>NUCLEOTIDE SEQUENCE</scope>
    <source>
        <strain evidence="3">FEM_GT703</strain>
    </source>
</reference>
<dbReference type="InterPro" id="IPR004046">
    <property type="entry name" value="GST_C"/>
</dbReference>
<dbReference type="InterPro" id="IPR010987">
    <property type="entry name" value="Glutathione-S-Trfase_C-like"/>
</dbReference>
<dbReference type="CDD" id="cd03196">
    <property type="entry name" value="GST_C_5"/>
    <property type="match status" value="1"/>
</dbReference>
<dbReference type="SUPFAM" id="SSF52833">
    <property type="entry name" value="Thioredoxin-like"/>
    <property type="match status" value="1"/>
</dbReference>
<evidence type="ECO:0000313" key="4">
    <source>
        <dbReference type="Proteomes" id="UP000226442"/>
    </source>
</evidence>
<dbReference type="SFLD" id="SFLDS00019">
    <property type="entry name" value="Glutathione_Transferase_(cytos"/>
    <property type="match status" value="1"/>
</dbReference>
<dbReference type="Gene3D" id="3.40.30.10">
    <property type="entry name" value="Glutaredoxin"/>
    <property type="match status" value="1"/>
</dbReference>
<dbReference type="PANTHER" id="PTHR43968:SF6">
    <property type="entry name" value="GLUTATHIONE S-TRANSFERASE OMEGA"/>
    <property type="match status" value="1"/>
</dbReference>
<dbReference type="OrthoDB" id="508763at2"/>
<dbReference type="PROSITE" id="PS50405">
    <property type="entry name" value="GST_CTER"/>
    <property type="match status" value="1"/>
</dbReference>
<feature type="domain" description="GST C-terminal" evidence="2">
    <location>
        <begin position="92"/>
        <end position="214"/>
    </location>
</feature>
<evidence type="ECO:0000259" key="2">
    <source>
        <dbReference type="PROSITE" id="PS50405"/>
    </source>
</evidence>
<dbReference type="GO" id="GO:0016740">
    <property type="term" value="F:transferase activity"/>
    <property type="evidence" value="ECO:0007669"/>
    <property type="project" value="UniProtKB-KW"/>
</dbReference>
<name>A0A2G4F329_9CYAN</name>
<dbReference type="InterPro" id="IPR040079">
    <property type="entry name" value="Glutathione_S-Trfase"/>
</dbReference>
<dbReference type="SUPFAM" id="SSF47616">
    <property type="entry name" value="GST C-terminal domain-like"/>
    <property type="match status" value="1"/>
</dbReference>
<dbReference type="Proteomes" id="UP000226442">
    <property type="component" value="Unassembled WGS sequence"/>
</dbReference>
<dbReference type="CDD" id="cd03060">
    <property type="entry name" value="GST_N_Omega_like"/>
    <property type="match status" value="1"/>
</dbReference>
<dbReference type="InterPro" id="IPR036249">
    <property type="entry name" value="Thioredoxin-like_sf"/>
</dbReference>
<dbReference type="RefSeq" id="WP_096829392.1">
    <property type="nucleotide sequence ID" value="NZ_NXIB02000029.1"/>
</dbReference>
<feature type="domain" description="GST N-terminal" evidence="1">
    <location>
        <begin position="10"/>
        <end position="89"/>
    </location>
</feature>
<organism evidence="3 4">
    <name type="scientific">Tychonema bourrellyi FEM_GT703</name>
    <dbReference type="NCBI Taxonomy" id="2040638"/>
    <lineage>
        <taxon>Bacteria</taxon>
        <taxon>Bacillati</taxon>
        <taxon>Cyanobacteriota</taxon>
        <taxon>Cyanophyceae</taxon>
        <taxon>Oscillatoriophycideae</taxon>
        <taxon>Oscillatoriales</taxon>
        <taxon>Microcoleaceae</taxon>
        <taxon>Tychonema</taxon>
    </lineage>
</organism>
<gene>
    <name evidence="3" type="ORF">CP500_006875</name>
</gene>
<dbReference type="GO" id="GO:0005737">
    <property type="term" value="C:cytoplasm"/>
    <property type="evidence" value="ECO:0007669"/>
    <property type="project" value="TreeGrafter"/>
</dbReference>
<keyword evidence="4" id="KW-1185">Reference proteome</keyword>